<comment type="caution">
    <text evidence="1">The sequence shown here is derived from an EMBL/GenBank/DDBJ whole genome shotgun (WGS) entry which is preliminary data.</text>
</comment>
<reference evidence="1 2" key="1">
    <citation type="submission" date="2019-05" db="EMBL/GenBank/DDBJ databases">
        <title>Mikania micrantha, genome provides insights into the molecular mechanism of rapid growth.</title>
        <authorList>
            <person name="Liu B."/>
        </authorList>
    </citation>
    <scope>NUCLEOTIDE SEQUENCE [LARGE SCALE GENOMIC DNA]</scope>
    <source>
        <strain evidence="1">NLD-2019</strain>
        <tissue evidence="1">Leaf</tissue>
    </source>
</reference>
<name>A0A5N6PWV2_9ASTR</name>
<evidence type="ECO:0000313" key="2">
    <source>
        <dbReference type="Proteomes" id="UP000326396"/>
    </source>
</evidence>
<gene>
    <name evidence="1" type="ORF">E3N88_04559</name>
</gene>
<sequence length="148" mass="17156">MGDETVTFEVVKSMRHPSDQDDFSDPCHSVYFINSFMSHVDRFLEYVCRADLVVERCEEEVQMVEESVSVISEVLEIAEFREESMETPETLWKFDIVASREAHRLLYCATRGIPAKTRVNIPSRNARTSSPRVAIRDSPRRLKMLLKP</sequence>
<protein>
    <submittedName>
        <fullName evidence="1">Uncharacterized protein</fullName>
    </submittedName>
</protein>
<dbReference type="EMBL" id="SZYD01000002">
    <property type="protein sequence ID" value="KAD7117291.1"/>
    <property type="molecule type" value="Genomic_DNA"/>
</dbReference>
<accession>A0A5N6PWV2</accession>
<organism evidence="1 2">
    <name type="scientific">Mikania micrantha</name>
    <name type="common">bitter vine</name>
    <dbReference type="NCBI Taxonomy" id="192012"/>
    <lineage>
        <taxon>Eukaryota</taxon>
        <taxon>Viridiplantae</taxon>
        <taxon>Streptophyta</taxon>
        <taxon>Embryophyta</taxon>
        <taxon>Tracheophyta</taxon>
        <taxon>Spermatophyta</taxon>
        <taxon>Magnoliopsida</taxon>
        <taxon>eudicotyledons</taxon>
        <taxon>Gunneridae</taxon>
        <taxon>Pentapetalae</taxon>
        <taxon>asterids</taxon>
        <taxon>campanulids</taxon>
        <taxon>Asterales</taxon>
        <taxon>Asteraceae</taxon>
        <taxon>Asteroideae</taxon>
        <taxon>Heliantheae alliance</taxon>
        <taxon>Eupatorieae</taxon>
        <taxon>Mikania</taxon>
    </lineage>
</organism>
<dbReference type="Proteomes" id="UP000326396">
    <property type="component" value="Linkage Group LG10"/>
</dbReference>
<proteinExistence type="predicted"/>
<dbReference type="AlphaFoldDB" id="A0A5N6PWV2"/>
<keyword evidence="2" id="KW-1185">Reference proteome</keyword>
<evidence type="ECO:0000313" key="1">
    <source>
        <dbReference type="EMBL" id="KAD7117291.1"/>
    </source>
</evidence>